<dbReference type="GO" id="GO:0140359">
    <property type="term" value="F:ABC-type transporter activity"/>
    <property type="evidence" value="ECO:0007669"/>
    <property type="project" value="InterPro"/>
</dbReference>
<name>A0A1Y0CLY9_9BACI</name>
<proteinExistence type="predicted"/>
<dbReference type="AlphaFoldDB" id="A0A1Y0CLY9"/>
<evidence type="ECO:0000313" key="4">
    <source>
        <dbReference type="Proteomes" id="UP000195573"/>
    </source>
</evidence>
<keyword evidence="1" id="KW-0812">Transmembrane</keyword>
<dbReference type="KEGG" id="bhk:B4U37_08055"/>
<evidence type="ECO:0000313" key="3">
    <source>
        <dbReference type="EMBL" id="TYS73517.1"/>
    </source>
</evidence>
<evidence type="ECO:0000313" key="5">
    <source>
        <dbReference type="Proteomes" id="UP000324517"/>
    </source>
</evidence>
<dbReference type="EMBL" id="VTET01000002">
    <property type="protein sequence ID" value="TYS73517.1"/>
    <property type="molecule type" value="Genomic_DNA"/>
</dbReference>
<dbReference type="Proteomes" id="UP000195573">
    <property type="component" value="Chromosome"/>
</dbReference>
<keyword evidence="4" id="KW-1185">Reference proteome</keyword>
<organism evidence="3 5">
    <name type="scientific">Sutcliffiella horikoshii</name>
    <dbReference type="NCBI Taxonomy" id="79883"/>
    <lineage>
        <taxon>Bacteria</taxon>
        <taxon>Bacillati</taxon>
        <taxon>Bacillota</taxon>
        <taxon>Bacilli</taxon>
        <taxon>Bacillales</taxon>
        <taxon>Bacillaceae</taxon>
        <taxon>Sutcliffiella</taxon>
    </lineage>
</organism>
<feature type="transmembrane region" description="Helical" evidence="1">
    <location>
        <begin position="117"/>
        <end position="141"/>
    </location>
</feature>
<evidence type="ECO:0000256" key="1">
    <source>
        <dbReference type="SAM" id="Phobius"/>
    </source>
</evidence>
<dbReference type="EMBL" id="CP020880">
    <property type="protein sequence ID" value="ART75986.1"/>
    <property type="molecule type" value="Genomic_DNA"/>
</dbReference>
<protein>
    <submittedName>
        <fullName evidence="3">ABC transporter permease subunit</fullName>
    </submittedName>
</protein>
<dbReference type="PANTHER" id="PTHR37305:SF1">
    <property type="entry name" value="MEMBRANE PROTEIN"/>
    <property type="match status" value="1"/>
</dbReference>
<dbReference type="Pfam" id="PF12679">
    <property type="entry name" value="ABC2_membrane_2"/>
    <property type="match status" value="1"/>
</dbReference>
<evidence type="ECO:0000313" key="2">
    <source>
        <dbReference type="EMBL" id="ART75986.1"/>
    </source>
</evidence>
<gene>
    <name evidence="2" type="ORF">B4U37_08055</name>
    <name evidence="3" type="ORF">FZC75_04080</name>
</gene>
<dbReference type="RefSeq" id="WP_088017808.1">
    <property type="nucleotide sequence ID" value="NZ_CP020880.1"/>
</dbReference>
<reference evidence="3 5" key="2">
    <citation type="submission" date="2019-08" db="EMBL/GenBank/DDBJ databases">
        <title>Bacillus genomes from the desert of Cuatro Cienegas, Coahuila.</title>
        <authorList>
            <person name="Olmedo-Alvarez G."/>
        </authorList>
    </citation>
    <scope>NUCLEOTIDE SEQUENCE [LARGE SCALE GENOMIC DNA]</scope>
    <source>
        <strain evidence="3 5">CH98b_3T</strain>
    </source>
</reference>
<dbReference type="Proteomes" id="UP000324517">
    <property type="component" value="Unassembled WGS sequence"/>
</dbReference>
<keyword evidence="1" id="KW-1133">Transmembrane helix</keyword>
<dbReference type="PANTHER" id="PTHR37305">
    <property type="entry name" value="INTEGRAL MEMBRANE PROTEIN-RELATED"/>
    <property type="match status" value="1"/>
</dbReference>
<dbReference type="OrthoDB" id="8613028at2"/>
<feature type="transmembrane region" description="Helical" evidence="1">
    <location>
        <begin position="242"/>
        <end position="263"/>
    </location>
</feature>
<feature type="transmembrane region" description="Helical" evidence="1">
    <location>
        <begin position="162"/>
        <end position="189"/>
    </location>
</feature>
<accession>A0A1Y0CLY9</accession>
<dbReference type="GeneID" id="96738378"/>
<feature type="transmembrane region" description="Helical" evidence="1">
    <location>
        <begin position="20"/>
        <end position="44"/>
    </location>
</feature>
<dbReference type="GO" id="GO:0005886">
    <property type="term" value="C:plasma membrane"/>
    <property type="evidence" value="ECO:0007669"/>
    <property type="project" value="UniProtKB-SubCell"/>
</dbReference>
<reference evidence="2 4" key="1">
    <citation type="submission" date="2017-04" db="EMBL/GenBank/DDBJ databases">
        <title>Complete Genome Sequence of the Bacillus horikoshii 20a strain from Cuatro Cienegas, Coahuila, Mexico.</title>
        <authorList>
            <person name="Zarza E."/>
            <person name="Alcaraz L.D."/>
            <person name="Aguilar-Salinas B."/>
            <person name="Islas A."/>
            <person name="Olmedo-Alvarez G."/>
        </authorList>
    </citation>
    <scope>NUCLEOTIDE SEQUENCE [LARGE SCALE GENOMIC DNA]</scope>
    <source>
        <strain evidence="2 4">20a</strain>
    </source>
</reference>
<keyword evidence="1" id="KW-0472">Membrane</keyword>
<sequence length="322" mass="36383">MMKNLIQNELIKWFRRPSFYVMSAILVLLSAVGVIFTIMMGSMLDDARSESGANGQELSWEESLEQENEYLEMTIEESEEGDRSNLERQLAINEHRLENDMEPTTGNSVWTYMDENFGLTSLVTLFVVIIAAGMIASEFTWGTIKLLMIRPISRSKILLAKYISVLVFIVIFYTILFVSTFVTGAIAFGFDSTPYLLYAGGEVQEVHPFLYLILKMALSSLGVIMFATIAFMISSVFRNNSLAIGISLFLLFTGTQITTLVAMKFEWAKYSPFANIHFESLLEGMQIVPGVSFGFSTVMFLIYFVLLHVVSFWTFVKRDIAA</sequence>
<feature type="transmembrane region" description="Helical" evidence="1">
    <location>
        <begin position="293"/>
        <end position="316"/>
    </location>
</feature>
<feature type="transmembrane region" description="Helical" evidence="1">
    <location>
        <begin position="209"/>
        <end position="233"/>
    </location>
</feature>